<organism evidence="12 13">
    <name type="scientific">Hypsibius exemplaris</name>
    <name type="common">Freshwater tardigrade</name>
    <dbReference type="NCBI Taxonomy" id="2072580"/>
    <lineage>
        <taxon>Eukaryota</taxon>
        <taxon>Metazoa</taxon>
        <taxon>Ecdysozoa</taxon>
        <taxon>Tardigrada</taxon>
        <taxon>Eutardigrada</taxon>
        <taxon>Parachela</taxon>
        <taxon>Hypsibioidea</taxon>
        <taxon>Hypsibiidae</taxon>
        <taxon>Hypsibius</taxon>
    </lineage>
</organism>
<keyword evidence="5" id="KW-0297">G-protein coupled receptor</keyword>
<evidence type="ECO:0000256" key="6">
    <source>
        <dbReference type="ARBA" id="ARBA00023136"/>
    </source>
</evidence>
<gene>
    <name evidence="12" type="ORF">BV898_16251</name>
</gene>
<feature type="transmembrane region" description="Helical" evidence="10">
    <location>
        <begin position="39"/>
        <end position="64"/>
    </location>
</feature>
<evidence type="ECO:0000256" key="3">
    <source>
        <dbReference type="ARBA" id="ARBA00022692"/>
    </source>
</evidence>
<sequence>MNRTSVEGPLETVKASFANVVGNFTLPRRTLTEKQYNELYLWSGVTFIVVYGAAFGNLLTLTAIVRARWWRTGMQILIASLTACDFFISFFVYPCYIINIISGAQHFPHNNALFCRITGYIVLTTSYVTPIHCCMIAVNRLFAIVLPRWAGKMTNRAAGLIMAGLGWFIPAVVYLIPLIGVDGFYGNSQPFKQCAWVGFASSVAYQTASAILTLYAPTVVLAVCYGVIFFRLRCMDRVFHGDRERESVSRDGVFERKVREAKKMARRWSVAKMMLVTFIVFAICYIPMTTFFYVAGEDFFRPPLPTVLAWLFTVSYLGPFCNPIIYAVMNRDFHDAFVSILRCTPRAPRRGNQQAKRTSRSSRVGVMASTSREDPRIPSRVSSRGETFD</sequence>
<dbReference type="PROSITE" id="PS50262">
    <property type="entry name" value="G_PROTEIN_RECEP_F1_2"/>
    <property type="match status" value="1"/>
</dbReference>
<evidence type="ECO:0000256" key="10">
    <source>
        <dbReference type="SAM" id="Phobius"/>
    </source>
</evidence>
<dbReference type="GO" id="GO:0004930">
    <property type="term" value="F:G protein-coupled receptor activity"/>
    <property type="evidence" value="ECO:0007669"/>
    <property type="project" value="UniProtKB-KW"/>
</dbReference>
<keyword evidence="3 10" id="KW-0812">Transmembrane</keyword>
<feature type="transmembrane region" description="Helical" evidence="10">
    <location>
        <begin position="307"/>
        <end position="329"/>
    </location>
</feature>
<dbReference type="InterPro" id="IPR000276">
    <property type="entry name" value="GPCR_Rhodpsn"/>
</dbReference>
<dbReference type="PANTHER" id="PTHR24228">
    <property type="entry name" value="B2 BRADYKININ RECEPTOR/ANGIOTENSIN II RECEPTOR"/>
    <property type="match status" value="1"/>
</dbReference>
<keyword evidence="8" id="KW-0807">Transducer</keyword>
<keyword evidence="6 10" id="KW-0472">Membrane</keyword>
<protein>
    <submittedName>
        <fullName evidence="12">D(1B) dopamine receptor</fullName>
    </submittedName>
</protein>
<feature type="region of interest" description="Disordered" evidence="9">
    <location>
        <begin position="348"/>
        <end position="389"/>
    </location>
</feature>
<evidence type="ECO:0000256" key="5">
    <source>
        <dbReference type="ARBA" id="ARBA00023040"/>
    </source>
</evidence>
<dbReference type="PRINTS" id="PR00237">
    <property type="entry name" value="GPCRRHODOPSN"/>
</dbReference>
<accession>A0A9X6RLA7</accession>
<evidence type="ECO:0000256" key="2">
    <source>
        <dbReference type="ARBA" id="ARBA00022475"/>
    </source>
</evidence>
<dbReference type="AlphaFoldDB" id="A0A9X6RLA7"/>
<comment type="subcellular location">
    <subcellularLocation>
        <location evidence="1">Cell membrane</location>
        <topology evidence="1">Multi-pass membrane protein</topology>
    </subcellularLocation>
</comment>
<dbReference type="InterPro" id="IPR017452">
    <property type="entry name" value="GPCR_Rhodpsn_7TM"/>
</dbReference>
<feature type="compositionally biased region" description="Polar residues" evidence="9">
    <location>
        <begin position="380"/>
        <end position="389"/>
    </location>
</feature>
<evidence type="ECO:0000256" key="9">
    <source>
        <dbReference type="SAM" id="MobiDB-lite"/>
    </source>
</evidence>
<keyword evidence="4 10" id="KW-1133">Transmembrane helix</keyword>
<keyword evidence="7 12" id="KW-0675">Receptor</keyword>
<evidence type="ECO:0000256" key="8">
    <source>
        <dbReference type="ARBA" id="ARBA00023224"/>
    </source>
</evidence>
<name>A0A9X6RLA7_HYPEX</name>
<evidence type="ECO:0000256" key="7">
    <source>
        <dbReference type="ARBA" id="ARBA00023170"/>
    </source>
</evidence>
<reference evidence="13" key="1">
    <citation type="submission" date="2017-01" db="EMBL/GenBank/DDBJ databases">
        <title>Comparative genomics of anhydrobiosis in the tardigrade Hypsibius dujardini.</title>
        <authorList>
            <person name="Yoshida Y."/>
            <person name="Koutsovoulos G."/>
            <person name="Laetsch D."/>
            <person name="Stevens L."/>
            <person name="Kumar S."/>
            <person name="Horikawa D."/>
            <person name="Ishino K."/>
            <person name="Komine S."/>
            <person name="Tomita M."/>
            <person name="Blaxter M."/>
            <person name="Arakawa K."/>
        </authorList>
    </citation>
    <scope>NUCLEOTIDE SEQUENCE [LARGE SCALE GENOMIC DNA]</scope>
    <source>
        <strain evidence="13">Z151</strain>
    </source>
</reference>
<dbReference type="Proteomes" id="UP000192578">
    <property type="component" value="Unassembled WGS sequence"/>
</dbReference>
<dbReference type="PANTHER" id="PTHR24228:SF59">
    <property type="entry name" value="NEUROPEPTIDE RECEPTOR 15"/>
    <property type="match status" value="1"/>
</dbReference>
<evidence type="ECO:0000256" key="1">
    <source>
        <dbReference type="ARBA" id="ARBA00004651"/>
    </source>
</evidence>
<dbReference type="Gene3D" id="1.20.1070.10">
    <property type="entry name" value="Rhodopsin 7-helix transmembrane proteins"/>
    <property type="match status" value="1"/>
</dbReference>
<evidence type="ECO:0000313" key="12">
    <source>
        <dbReference type="EMBL" id="OWA51785.1"/>
    </source>
</evidence>
<dbReference type="CDD" id="cd00637">
    <property type="entry name" value="7tm_classA_rhodopsin-like"/>
    <property type="match status" value="1"/>
</dbReference>
<evidence type="ECO:0000259" key="11">
    <source>
        <dbReference type="PROSITE" id="PS50262"/>
    </source>
</evidence>
<keyword evidence="2" id="KW-1003">Cell membrane</keyword>
<feature type="transmembrane region" description="Helical" evidence="10">
    <location>
        <begin position="208"/>
        <end position="230"/>
    </location>
</feature>
<dbReference type="EMBL" id="MTYJ01000239">
    <property type="protein sequence ID" value="OWA51785.1"/>
    <property type="molecule type" value="Genomic_DNA"/>
</dbReference>
<comment type="caution">
    <text evidence="12">The sequence shown here is derived from an EMBL/GenBank/DDBJ whole genome shotgun (WGS) entry which is preliminary data.</text>
</comment>
<dbReference type="GO" id="GO:0005886">
    <property type="term" value="C:plasma membrane"/>
    <property type="evidence" value="ECO:0007669"/>
    <property type="project" value="UniProtKB-SubCell"/>
</dbReference>
<feature type="transmembrane region" description="Helical" evidence="10">
    <location>
        <begin position="158"/>
        <end position="180"/>
    </location>
</feature>
<feature type="transmembrane region" description="Helical" evidence="10">
    <location>
        <begin position="76"/>
        <end position="101"/>
    </location>
</feature>
<evidence type="ECO:0000313" key="13">
    <source>
        <dbReference type="Proteomes" id="UP000192578"/>
    </source>
</evidence>
<dbReference type="Pfam" id="PF00001">
    <property type="entry name" value="7tm_1"/>
    <property type="match status" value="1"/>
</dbReference>
<dbReference type="OrthoDB" id="10044919at2759"/>
<evidence type="ECO:0000256" key="4">
    <source>
        <dbReference type="ARBA" id="ARBA00022989"/>
    </source>
</evidence>
<feature type="domain" description="G-protein coupled receptors family 1 profile" evidence="11">
    <location>
        <begin position="56"/>
        <end position="326"/>
    </location>
</feature>
<proteinExistence type="predicted"/>
<dbReference type="SUPFAM" id="SSF81321">
    <property type="entry name" value="Family A G protein-coupled receptor-like"/>
    <property type="match status" value="1"/>
</dbReference>
<feature type="transmembrane region" description="Helical" evidence="10">
    <location>
        <begin position="121"/>
        <end position="146"/>
    </location>
</feature>
<keyword evidence="13" id="KW-1185">Reference proteome</keyword>
<feature type="transmembrane region" description="Helical" evidence="10">
    <location>
        <begin position="273"/>
        <end position="295"/>
    </location>
</feature>